<proteinExistence type="predicted"/>
<dbReference type="EMBL" id="AF005054">
    <property type="protein sequence ID" value="AAD01224.1"/>
    <property type="molecule type" value="Genomic_DNA"/>
</dbReference>
<sequence>NSGIPSTIAFSICSPLTELTASAAFLISAAPASLPPAAVPNNFPVSASAAPAS</sequence>
<protein>
    <submittedName>
        <fullName evidence="1">Uncharacterized protein</fullName>
    </submittedName>
</protein>
<organism evidence="1">
    <name type="scientific">Borreliella burgdorferi</name>
    <name type="common">Lyme disease spirochete</name>
    <name type="synonym">Borrelia burgdorferi</name>
    <dbReference type="NCBI Taxonomy" id="139"/>
    <lineage>
        <taxon>Bacteria</taxon>
        <taxon>Pseudomonadati</taxon>
        <taxon>Spirochaetota</taxon>
        <taxon>Spirochaetia</taxon>
        <taxon>Spirochaetales</taxon>
        <taxon>Borreliaceae</taxon>
        <taxon>Borreliella</taxon>
    </lineage>
</organism>
<name>Q9ZIZ1_BORBG</name>
<accession>Q9ZIZ1</accession>
<evidence type="ECO:0000313" key="1">
    <source>
        <dbReference type="EMBL" id="AAD01224.1"/>
    </source>
</evidence>
<feature type="non-terminal residue" evidence="1">
    <location>
        <position position="1"/>
    </location>
</feature>
<reference evidence="1" key="1">
    <citation type="submission" date="1997-05" db="EMBL/GenBank/DDBJ databases">
        <title>F3 clone from Borrelia burgdorferi.</title>
        <authorList>
            <person name="Feng S."/>
            <person name="Barthold S."/>
        </authorList>
    </citation>
    <scope>NUCLEOTIDE SEQUENCE</scope>
    <source>
        <strain evidence="1">N40</strain>
    </source>
</reference>
<dbReference type="AlphaFoldDB" id="Q9ZIZ1"/>